<proteinExistence type="predicted"/>
<protein>
    <submittedName>
        <fullName evidence="1">Uncharacterized protein</fullName>
    </submittedName>
</protein>
<keyword evidence="2" id="KW-1185">Reference proteome</keyword>
<dbReference type="EMBL" id="UZAU01000655">
    <property type="status" value="NOT_ANNOTATED_CDS"/>
    <property type="molecule type" value="Genomic_DNA"/>
</dbReference>
<dbReference type="EnsemblPlants" id="evm.model.07.1034">
    <property type="protein sequence ID" value="cds.evm.model.07.1034"/>
    <property type="gene ID" value="evm.TU.07.1034"/>
</dbReference>
<sequence length="92" mass="10572">MLKVNLTHARAKGSFEVHLKKLEAELKVEKDAHAKTQIDLSARLRKSQDMNNGLECLLYFKNQEVTKLSIEAFKLEMELENKCQEKQLALDG</sequence>
<name>A0A803Q106_CANSA</name>
<evidence type="ECO:0000313" key="2">
    <source>
        <dbReference type="Proteomes" id="UP000596661"/>
    </source>
</evidence>
<accession>A0A803Q106</accession>
<dbReference type="Proteomes" id="UP000596661">
    <property type="component" value="Chromosome 7"/>
</dbReference>
<organism evidence="1 2">
    <name type="scientific">Cannabis sativa</name>
    <name type="common">Hemp</name>
    <name type="synonym">Marijuana</name>
    <dbReference type="NCBI Taxonomy" id="3483"/>
    <lineage>
        <taxon>Eukaryota</taxon>
        <taxon>Viridiplantae</taxon>
        <taxon>Streptophyta</taxon>
        <taxon>Embryophyta</taxon>
        <taxon>Tracheophyta</taxon>
        <taxon>Spermatophyta</taxon>
        <taxon>Magnoliopsida</taxon>
        <taxon>eudicotyledons</taxon>
        <taxon>Gunneridae</taxon>
        <taxon>Pentapetalae</taxon>
        <taxon>rosids</taxon>
        <taxon>fabids</taxon>
        <taxon>Rosales</taxon>
        <taxon>Cannabaceae</taxon>
        <taxon>Cannabis</taxon>
    </lineage>
</organism>
<reference evidence="1" key="1">
    <citation type="submission" date="2018-11" db="EMBL/GenBank/DDBJ databases">
        <authorList>
            <person name="Grassa J C."/>
        </authorList>
    </citation>
    <scope>NUCLEOTIDE SEQUENCE [LARGE SCALE GENOMIC DNA]</scope>
</reference>
<reference evidence="1" key="2">
    <citation type="submission" date="2021-03" db="UniProtKB">
        <authorList>
            <consortium name="EnsemblPlants"/>
        </authorList>
    </citation>
    <scope>IDENTIFICATION</scope>
</reference>
<dbReference type="AlphaFoldDB" id="A0A803Q106"/>
<dbReference type="Gramene" id="evm.model.07.1034">
    <property type="protein sequence ID" value="cds.evm.model.07.1034"/>
    <property type="gene ID" value="evm.TU.07.1034"/>
</dbReference>
<evidence type="ECO:0000313" key="1">
    <source>
        <dbReference type="EnsemblPlants" id="cds.evm.model.07.1034"/>
    </source>
</evidence>